<dbReference type="Proteomes" id="UP000198531">
    <property type="component" value="Unassembled WGS sequence"/>
</dbReference>
<keyword evidence="2" id="KW-1185">Reference proteome</keyword>
<protein>
    <submittedName>
        <fullName evidence="1">Uncharacterized protein</fullName>
    </submittedName>
</protein>
<organism evidence="1 2">
    <name type="scientific">Halogeometricum rufum</name>
    <dbReference type="NCBI Taxonomy" id="553469"/>
    <lineage>
        <taxon>Archaea</taxon>
        <taxon>Methanobacteriati</taxon>
        <taxon>Methanobacteriota</taxon>
        <taxon>Stenosarchaea group</taxon>
        <taxon>Halobacteria</taxon>
        <taxon>Halobacteriales</taxon>
        <taxon>Haloferacaceae</taxon>
        <taxon>Halogeometricum</taxon>
    </lineage>
</organism>
<evidence type="ECO:0000313" key="1">
    <source>
        <dbReference type="EMBL" id="SFR71594.1"/>
    </source>
</evidence>
<reference evidence="2" key="1">
    <citation type="submission" date="2016-10" db="EMBL/GenBank/DDBJ databases">
        <authorList>
            <person name="Varghese N."/>
            <person name="Submissions S."/>
        </authorList>
    </citation>
    <scope>NUCLEOTIDE SEQUENCE [LARGE SCALE GENOMIC DNA]</scope>
    <source>
        <strain evidence="2">CGMCC 1.7736</strain>
    </source>
</reference>
<dbReference type="AlphaFoldDB" id="A0A1I6IXW4"/>
<gene>
    <name evidence="1" type="ORF">SAMN04487947_3856</name>
</gene>
<sequence>MSRNLPLGDVADVSPTAREVSERLLDAFFHQDLREDCLLCGDADGARTAAETATTAMSTVFCAEFPGRPRRHAERAGETFVQALFLQDEIENWAAVEADRSQLPSDLVLTCGPAPRGADVLDDPRWDDVRDLLSAVCSDAGIDETYARRQTEFWRRHGQREAGWRRTALAAHRLKVRAMVPGCSDEEAERLARQFVLGVELHDEWGRTDRDRDFGEIRGVVAAYYQRIFELRGKIPRL</sequence>
<proteinExistence type="predicted"/>
<dbReference type="OrthoDB" id="285389at2157"/>
<dbReference type="RefSeq" id="WP_089810712.1">
    <property type="nucleotide sequence ID" value="NZ_FOYT01000005.1"/>
</dbReference>
<evidence type="ECO:0000313" key="2">
    <source>
        <dbReference type="Proteomes" id="UP000198531"/>
    </source>
</evidence>
<accession>A0A1I6IXW4</accession>
<name>A0A1I6IXW4_9EURY</name>
<dbReference type="STRING" id="553469.SAMN04487947_3856"/>
<dbReference type="EMBL" id="FOYT01000005">
    <property type="protein sequence ID" value="SFR71594.1"/>
    <property type="molecule type" value="Genomic_DNA"/>
</dbReference>